<organism evidence="1 2">
    <name type="scientific">Plasmodium falciparum (isolate 7G8)</name>
    <dbReference type="NCBI Taxonomy" id="57266"/>
    <lineage>
        <taxon>Eukaryota</taxon>
        <taxon>Sar</taxon>
        <taxon>Alveolata</taxon>
        <taxon>Apicomplexa</taxon>
        <taxon>Aconoidasida</taxon>
        <taxon>Haemosporida</taxon>
        <taxon>Plasmodiidae</taxon>
        <taxon>Plasmodium</taxon>
        <taxon>Plasmodium (Laverania)</taxon>
    </lineage>
</organism>
<evidence type="ECO:0000313" key="2">
    <source>
        <dbReference type="Proteomes" id="UP000030688"/>
    </source>
</evidence>
<protein>
    <submittedName>
        <fullName evidence="1">Uncharacterized protein</fullName>
    </submittedName>
</protein>
<dbReference type="Proteomes" id="UP000030688">
    <property type="component" value="Unassembled WGS sequence"/>
</dbReference>
<sequence>MNYGMEDILNLTNVIDNKVIQNEDKEYVDEIYVDETYVDNKFGNKINEYENFDDIPKQMISDINNEKHENHEKHENRENHENHENHLNDFVEKNVESSLNNMHDTFLDQHLKIQKCVSDKETLCSLNNQIIQDTKIQPEGRAHENFK</sequence>
<dbReference type="AlphaFoldDB" id="W7FAI2"/>
<accession>W7FAI2</accession>
<reference evidence="2" key="1">
    <citation type="submission" date="2007-11" db="EMBL/GenBank/DDBJ databases">
        <authorList>
            <consortium name="The Broad Institute Genome Sequencing Platform"/>
            <person name="Volkman S.K."/>
            <person name="Daily J.P."/>
            <person name="Sarr O."/>
            <person name="Ndiaye D."/>
            <person name="Ndir O."/>
            <person name="Mboup S."/>
            <person name="Lukens A."/>
            <person name="Stange-Thomann N."/>
            <person name="Mauceli E."/>
            <person name="Gnerre S."/>
            <person name="Jaffe D."/>
            <person name="Zainoun J."/>
            <person name="Wiegand R.C."/>
            <person name="Birren B."/>
            <person name="Galagan J."/>
            <person name="Lander E."/>
            <person name="Wirth D.F."/>
        </authorList>
    </citation>
    <scope>NUCLEOTIDE SEQUENCE [LARGE SCALE GENOMIC DNA]</scope>
    <source>
        <strain evidence="2">7G8</strain>
    </source>
</reference>
<reference evidence="1 2" key="2">
    <citation type="submission" date="2013-02" db="EMBL/GenBank/DDBJ databases">
        <title>The Genome Sequence of Plasmodium falciparum 7G8.</title>
        <authorList>
            <consortium name="The Broad Institute Genome Sequencing Platform"/>
            <consortium name="The Broad Institute Genome Sequencing Center for Infectious Disease"/>
            <person name="Neafsey D."/>
            <person name="Cheeseman I."/>
            <person name="Volkman S."/>
            <person name="Adams J."/>
            <person name="Walker B."/>
            <person name="Young S.K."/>
            <person name="Zeng Q."/>
            <person name="Gargeya S."/>
            <person name="Fitzgerald M."/>
            <person name="Haas B."/>
            <person name="Abouelleil A."/>
            <person name="Alvarado L."/>
            <person name="Arachchi H.M."/>
            <person name="Berlin A.M."/>
            <person name="Chapman S.B."/>
            <person name="Dewar J."/>
            <person name="Goldberg J."/>
            <person name="Griggs A."/>
            <person name="Gujja S."/>
            <person name="Hansen M."/>
            <person name="Howarth C."/>
            <person name="Imamovic A."/>
            <person name="Larimer J."/>
            <person name="McCowan C."/>
            <person name="Murphy C."/>
            <person name="Neiman D."/>
            <person name="Pearson M."/>
            <person name="Priest M."/>
            <person name="Roberts A."/>
            <person name="Saif S."/>
            <person name="Shea T."/>
            <person name="Sisk P."/>
            <person name="Sykes S."/>
            <person name="Wortman J."/>
            <person name="Nusbaum C."/>
            <person name="Birren B."/>
        </authorList>
    </citation>
    <scope>NUCLEOTIDE SEQUENCE [LARGE SCALE GENOMIC DNA]</scope>
    <source>
        <strain evidence="1 2">7G8</strain>
    </source>
</reference>
<evidence type="ECO:0000313" key="1">
    <source>
        <dbReference type="EMBL" id="EUR70193.1"/>
    </source>
</evidence>
<gene>
    <name evidence="1" type="ORF">PFBG_03422</name>
</gene>
<name>W7FAI2_PLAF8</name>
<dbReference type="EMBL" id="KE123623">
    <property type="protein sequence ID" value="EUR70193.1"/>
    <property type="molecule type" value="Genomic_DNA"/>
</dbReference>
<proteinExistence type="predicted"/>